<gene>
    <name evidence="2" type="ORF">GCM10017774_16220</name>
</gene>
<proteinExistence type="predicted"/>
<feature type="compositionally biased region" description="Pro residues" evidence="1">
    <location>
        <begin position="234"/>
        <end position="245"/>
    </location>
</feature>
<name>A0ABQ3M4M5_9PSEU</name>
<evidence type="ECO:0000313" key="3">
    <source>
        <dbReference type="Proteomes" id="UP000605568"/>
    </source>
</evidence>
<feature type="compositionally biased region" description="Gly residues" evidence="1">
    <location>
        <begin position="211"/>
        <end position="220"/>
    </location>
</feature>
<sequence>MTENQTGGMRTAALEEGTDVAQHAKEAAGQVGSTVKDQAAAVTHETANQARQVVQDVRHRVAGEAEEQATRVSKQLGRIADELGQMAGSAAPDSMSAGAIQSVADTSRQAARFLDERGAQGLLDSARDYARRKPGTFLLGAAVAGFLVGRIAKGASGGSPARSGPQSSPQGGGFVPVAAERPDVAPEYGTPEYGTPEYGTPEYGTPEYGTPGYGTPGYGTPGYVAPTTPTTTPVVPPAGVPHVGP</sequence>
<organism evidence="2 3">
    <name type="scientific">Lentzea cavernae</name>
    <dbReference type="NCBI Taxonomy" id="2020703"/>
    <lineage>
        <taxon>Bacteria</taxon>
        <taxon>Bacillati</taxon>
        <taxon>Actinomycetota</taxon>
        <taxon>Actinomycetes</taxon>
        <taxon>Pseudonocardiales</taxon>
        <taxon>Pseudonocardiaceae</taxon>
        <taxon>Lentzea</taxon>
    </lineage>
</organism>
<dbReference type="Proteomes" id="UP000605568">
    <property type="component" value="Unassembled WGS sequence"/>
</dbReference>
<protein>
    <recommendedName>
        <fullName evidence="4">DUF3618 domain-containing protein</fullName>
    </recommendedName>
</protein>
<evidence type="ECO:0000313" key="2">
    <source>
        <dbReference type="EMBL" id="GHH33574.1"/>
    </source>
</evidence>
<accession>A0ABQ3M4M5</accession>
<dbReference type="RefSeq" id="WP_191297176.1">
    <property type="nucleotide sequence ID" value="NZ_BNAR01000002.1"/>
</dbReference>
<dbReference type="EMBL" id="BNAR01000002">
    <property type="protein sequence ID" value="GHH33574.1"/>
    <property type="molecule type" value="Genomic_DNA"/>
</dbReference>
<evidence type="ECO:0008006" key="4">
    <source>
        <dbReference type="Google" id="ProtNLM"/>
    </source>
</evidence>
<keyword evidence="3" id="KW-1185">Reference proteome</keyword>
<feature type="region of interest" description="Disordered" evidence="1">
    <location>
        <begin position="155"/>
        <end position="245"/>
    </location>
</feature>
<feature type="compositionally biased region" description="Low complexity" evidence="1">
    <location>
        <begin position="186"/>
        <end position="210"/>
    </location>
</feature>
<reference evidence="3" key="1">
    <citation type="journal article" date="2019" name="Int. J. Syst. Evol. Microbiol.">
        <title>The Global Catalogue of Microorganisms (GCM) 10K type strain sequencing project: providing services to taxonomists for standard genome sequencing and annotation.</title>
        <authorList>
            <consortium name="The Broad Institute Genomics Platform"/>
            <consortium name="The Broad Institute Genome Sequencing Center for Infectious Disease"/>
            <person name="Wu L."/>
            <person name="Ma J."/>
        </authorList>
    </citation>
    <scope>NUCLEOTIDE SEQUENCE [LARGE SCALE GENOMIC DNA]</scope>
    <source>
        <strain evidence="3">CGMCC 4.7367</strain>
    </source>
</reference>
<comment type="caution">
    <text evidence="2">The sequence shown here is derived from an EMBL/GenBank/DDBJ whole genome shotgun (WGS) entry which is preliminary data.</text>
</comment>
<evidence type="ECO:0000256" key="1">
    <source>
        <dbReference type="SAM" id="MobiDB-lite"/>
    </source>
</evidence>
<feature type="compositionally biased region" description="Low complexity" evidence="1">
    <location>
        <begin position="158"/>
        <end position="169"/>
    </location>
</feature>
<feature type="compositionally biased region" description="Low complexity" evidence="1">
    <location>
        <begin position="221"/>
        <end position="233"/>
    </location>
</feature>